<proteinExistence type="inferred from homology"/>
<comment type="subcellular location">
    <subcellularLocation>
        <location evidence="1 8">Cell outer membrane</location>
        <topology evidence="1 8">Multi-pass membrane protein</topology>
    </subcellularLocation>
</comment>
<keyword evidence="7 8" id="KW-0998">Cell outer membrane</keyword>
<keyword evidence="6 8" id="KW-0472">Membrane</keyword>
<dbReference type="Pfam" id="PF00593">
    <property type="entry name" value="TonB_dep_Rec_b-barrel"/>
    <property type="match status" value="1"/>
</dbReference>
<dbReference type="GO" id="GO:0009279">
    <property type="term" value="C:cell outer membrane"/>
    <property type="evidence" value="ECO:0007669"/>
    <property type="project" value="UniProtKB-SubCell"/>
</dbReference>
<evidence type="ECO:0000259" key="11">
    <source>
        <dbReference type="Pfam" id="PF07715"/>
    </source>
</evidence>
<sequence length="642" mass="70855">MPTVEQARAEIDRVPGGVALVPDTAFKNGPANTIKDVLGGVPGVIAQMRWGQDARVSIRGSGLSRNYGNRGINFFMDGIPINQSDGLTDLFEIDPTAYRYVEVFRGASALRFGGNSLGGAVNFVWPTGRDAPAFDARIDGGAFGYLKGSASVAGARGPVDWSINGSAQREDGYRAHSGSEALRLNANIGYQLSPDAETRFYLNANSWRARIPGELDKATALRRPRSANPVWVEQDQQRNIDSVRLGSKTTLRFDTTTVDLGLFTHQRRVDHPIYRYLDYTLADYGGFVRATDDRMIGAFRNRFVAGVNLQAGSAAYKESANVGAATKGALLRSETQNSQNHSLYVENSFYVLPTLALIGGGQFLHAVRDRKDRFLSDGDQSVGRTWDLFSPRAGILWDVTPHWQVFGNVSRSAEVPTYDSSTFVTFAGLLPNVRVQTSTTYEIGTRGRTEDLTWDLALYRADLRNELQCLRTSPYNLCSVVNADRTIHQGIEAGIGVAVLKSVFAAEDRFWLNAAYTYNDFRFDRDARWGNNELPGVPQHHLRAELLYKHASGFHIGPSVEWMPKGFYADNANSLKVPAYALLNVRVGFDRGTGWSGYLEARNLTDKRYISTAAIADVATASSELFNPGMGRSVYAGLRYRW</sequence>
<evidence type="ECO:0000256" key="6">
    <source>
        <dbReference type="ARBA" id="ARBA00023136"/>
    </source>
</evidence>
<dbReference type="PROSITE" id="PS52016">
    <property type="entry name" value="TONB_DEPENDENT_REC_3"/>
    <property type="match status" value="1"/>
</dbReference>
<feature type="domain" description="TonB-dependent receptor plug" evidence="11">
    <location>
        <begin position="13"/>
        <end position="120"/>
    </location>
</feature>
<reference evidence="12 13" key="1">
    <citation type="submission" date="2019-03" db="EMBL/GenBank/DDBJ databases">
        <title>Genomic Encyclopedia of Type Strains, Phase IV (KMG-IV): sequencing the most valuable type-strain genomes for metagenomic binning, comparative biology and taxonomic classification.</title>
        <authorList>
            <person name="Goeker M."/>
        </authorList>
    </citation>
    <scope>NUCLEOTIDE SEQUENCE [LARGE SCALE GENOMIC DNA]</scope>
    <source>
        <strain evidence="12 13">DSM 25903</strain>
    </source>
</reference>
<name>A0A4V3DYW6_9HYPH</name>
<dbReference type="EMBL" id="SNZR01000011">
    <property type="protein sequence ID" value="TDR94219.1"/>
    <property type="molecule type" value="Genomic_DNA"/>
</dbReference>
<feature type="domain" description="TonB-dependent receptor-like beta-barrel" evidence="10">
    <location>
        <begin position="166"/>
        <end position="604"/>
    </location>
</feature>
<organism evidence="12 13">
    <name type="scientific">Enterovirga rhinocerotis</name>
    <dbReference type="NCBI Taxonomy" id="1339210"/>
    <lineage>
        <taxon>Bacteria</taxon>
        <taxon>Pseudomonadati</taxon>
        <taxon>Pseudomonadota</taxon>
        <taxon>Alphaproteobacteria</taxon>
        <taxon>Hyphomicrobiales</taxon>
        <taxon>Methylobacteriaceae</taxon>
        <taxon>Enterovirga</taxon>
    </lineage>
</organism>
<dbReference type="AlphaFoldDB" id="A0A4V3DYW6"/>
<dbReference type="GO" id="GO:0015344">
    <property type="term" value="F:siderophore uptake transmembrane transporter activity"/>
    <property type="evidence" value="ECO:0007669"/>
    <property type="project" value="TreeGrafter"/>
</dbReference>
<keyword evidence="3 8" id="KW-1134">Transmembrane beta strand</keyword>
<evidence type="ECO:0000256" key="1">
    <source>
        <dbReference type="ARBA" id="ARBA00004571"/>
    </source>
</evidence>
<dbReference type="Pfam" id="PF07715">
    <property type="entry name" value="Plug"/>
    <property type="match status" value="1"/>
</dbReference>
<dbReference type="Proteomes" id="UP000295122">
    <property type="component" value="Unassembled WGS sequence"/>
</dbReference>
<dbReference type="InterPro" id="IPR037066">
    <property type="entry name" value="Plug_dom_sf"/>
</dbReference>
<dbReference type="Gene3D" id="2.170.130.10">
    <property type="entry name" value="TonB-dependent receptor, plug domain"/>
    <property type="match status" value="1"/>
</dbReference>
<dbReference type="InterPro" id="IPR012910">
    <property type="entry name" value="Plug_dom"/>
</dbReference>
<evidence type="ECO:0000256" key="9">
    <source>
        <dbReference type="RuleBase" id="RU003357"/>
    </source>
</evidence>
<evidence type="ECO:0000256" key="7">
    <source>
        <dbReference type="ARBA" id="ARBA00023237"/>
    </source>
</evidence>
<protein>
    <submittedName>
        <fullName evidence="12">Iron complex outermembrane receptor protein</fullName>
    </submittedName>
</protein>
<dbReference type="SUPFAM" id="SSF56935">
    <property type="entry name" value="Porins"/>
    <property type="match status" value="1"/>
</dbReference>
<evidence type="ECO:0000256" key="3">
    <source>
        <dbReference type="ARBA" id="ARBA00022452"/>
    </source>
</evidence>
<dbReference type="InterPro" id="IPR036942">
    <property type="entry name" value="Beta-barrel_TonB_sf"/>
</dbReference>
<dbReference type="Gene3D" id="2.40.170.20">
    <property type="entry name" value="TonB-dependent receptor, beta-barrel domain"/>
    <property type="match status" value="1"/>
</dbReference>
<keyword evidence="5 9" id="KW-0798">TonB box</keyword>
<comment type="caution">
    <text evidence="12">The sequence shown here is derived from an EMBL/GenBank/DDBJ whole genome shotgun (WGS) entry which is preliminary data.</text>
</comment>
<dbReference type="InterPro" id="IPR000531">
    <property type="entry name" value="Beta-barrel_TonB"/>
</dbReference>
<evidence type="ECO:0000256" key="2">
    <source>
        <dbReference type="ARBA" id="ARBA00022448"/>
    </source>
</evidence>
<keyword evidence="2 8" id="KW-0813">Transport</keyword>
<evidence type="ECO:0000256" key="4">
    <source>
        <dbReference type="ARBA" id="ARBA00022692"/>
    </source>
</evidence>
<evidence type="ECO:0000259" key="10">
    <source>
        <dbReference type="Pfam" id="PF00593"/>
    </source>
</evidence>
<keyword evidence="4 8" id="KW-0812">Transmembrane</keyword>
<dbReference type="PANTHER" id="PTHR30069:SF28">
    <property type="entry name" value="TONB-DEPENDENT RECEPTOR YNCD-RELATED"/>
    <property type="match status" value="1"/>
</dbReference>
<evidence type="ECO:0000256" key="8">
    <source>
        <dbReference type="PROSITE-ProRule" id="PRU01360"/>
    </source>
</evidence>
<dbReference type="InterPro" id="IPR039426">
    <property type="entry name" value="TonB-dep_rcpt-like"/>
</dbReference>
<accession>A0A4V3DYW6</accession>
<gene>
    <name evidence="12" type="ORF">EV668_1500</name>
</gene>
<comment type="similarity">
    <text evidence="8 9">Belongs to the TonB-dependent receptor family.</text>
</comment>
<keyword evidence="12" id="KW-0675">Receptor</keyword>
<dbReference type="CDD" id="cd01347">
    <property type="entry name" value="ligand_gated_channel"/>
    <property type="match status" value="1"/>
</dbReference>
<evidence type="ECO:0000313" key="12">
    <source>
        <dbReference type="EMBL" id="TDR94219.1"/>
    </source>
</evidence>
<evidence type="ECO:0000313" key="13">
    <source>
        <dbReference type="Proteomes" id="UP000295122"/>
    </source>
</evidence>
<keyword evidence="13" id="KW-1185">Reference proteome</keyword>
<evidence type="ECO:0000256" key="5">
    <source>
        <dbReference type="ARBA" id="ARBA00023077"/>
    </source>
</evidence>
<dbReference type="PANTHER" id="PTHR30069">
    <property type="entry name" value="TONB-DEPENDENT OUTER MEMBRANE RECEPTOR"/>
    <property type="match status" value="1"/>
</dbReference>
<dbReference type="GO" id="GO:0044718">
    <property type="term" value="P:siderophore transmembrane transport"/>
    <property type="evidence" value="ECO:0007669"/>
    <property type="project" value="TreeGrafter"/>
</dbReference>